<dbReference type="Gene3D" id="2.40.10.120">
    <property type="match status" value="2"/>
</dbReference>
<sequence length="685" mass="76551">MMPKQKHFFSIRRIGIAVAVEELQECQLRSRLFALAQASSTKTPLPNTREEGDINAGNIGPGGETMFVGSGTIIGCEDVNGTYTSTILTSATLLGSSTESNAIQDDIEVVILVIEVNVYLADGKSFKGHLSAHDLHFNIAALSITSDVALPTARLRPLDDSISIDPSEILCPGENEEASRLFQLHRHSDSFKICPGDMVVALGRHCGVTHELWAALGKLSVDCCRFDCRELFRANCRILKSGVGGPLINRHGEVIGVNFYDVDCTPFMPINIVSKCLKRFQENRYVSYQSNKLYRHICTFAYYMQCCRPWSGMELTNLYAARIGKLEKVISRFNISKGVLVEEVCSLRPWFRWFLLRYLTFKTINKVIKGSPAKQAGILRGDVIVQCGKKSVQGFLEFFDVIWENVGKSVEVVVVRESSAAHLNLKLFVDETSPDKINRPLDVVHMAVHVYYYRLGASPMVLEIQGPEGKGRQAHYKYEIEYHAALFDYMKDLIVVVSSEDEEMEETGAGDDQEEEEGGGNRFGAGMVINKSGYILTCAHLVSQGYDVTVYTGDAEGREVEEFLRDDECDLVILRTKEASVGRHKFCEFGGTEALHMGMTLFTISYPHGIVYSFLTGNVVYSERTRQQIPFYLRSSVTNKGLLIKINNIHGTVHASHGALFIARLHQFLQKLMTESKIKSLCKSY</sequence>
<gene>
    <name evidence="2" type="ORF">RHGRI_000742</name>
</gene>
<protein>
    <recommendedName>
        <fullName evidence="1">PDZ domain-containing protein</fullName>
    </recommendedName>
</protein>
<dbReference type="Gene3D" id="2.30.42.10">
    <property type="match status" value="1"/>
</dbReference>
<dbReference type="Proteomes" id="UP000823749">
    <property type="component" value="Chromosome 1"/>
</dbReference>
<dbReference type="PANTHER" id="PTHR47389">
    <property type="entry name" value="OS09G0436400 PROTEIN"/>
    <property type="match status" value="1"/>
</dbReference>
<organism evidence="2 3">
    <name type="scientific">Rhododendron griersonianum</name>
    <dbReference type="NCBI Taxonomy" id="479676"/>
    <lineage>
        <taxon>Eukaryota</taxon>
        <taxon>Viridiplantae</taxon>
        <taxon>Streptophyta</taxon>
        <taxon>Embryophyta</taxon>
        <taxon>Tracheophyta</taxon>
        <taxon>Spermatophyta</taxon>
        <taxon>Magnoliopsida</taxon>
        <taxon>eudicotyledons</taxon>
        <taxon>Gunneridae</taxon>
        <taxon>Pentapetalae</taxon>
        <taxon>asterids</taxon>
        <taxon>Ericales</taxon>
        <taxon>Ericaceae</taxon>
        <taxon>Ericoideae</taxon>
        <taxon>Rhodoreae</taxon>
        <taxon>Rhododendron</taxon>
    </lineage>
</organism>
<keyword evidence="3" id="KW-1185">Reference proteome</keyword>
<evidence type="ECO:0000259" key="1">
    <source>
        <dbReference type="Pfam" id="PF17820"/>
    </source>
</evidence>
<dbReference type="AlphaFoldDB" id="A0AAV6LKW2"/>
<evidence type="ECO:0000313" key="3">
    <source>
        <dbReference type="Proteomes" id="UP000823749"/>
    </source>
</evidence>
<dbReference type="InterPro" id="IPR036034">
    <property type="entry name" value="PDZ_sf"/>
</dbReference>
<proteinExistence type="predicted"/>
<name>A0AAV6LKW2_9ERIC</name>
<dbReference type="PANTHER" id="PTHR47389:SF4">
    <property type="entry name" value="OS09G0436400 PROTEIN"/>
    <property type="match status" value="1"/>
</dbReference>
<reference evidence="2" key="1">
    <citation type="submission" date="2020-08" db="EMBL/GenBank/DDBJ databases">
        <title>Plant Genome Project.</title>
        <authorList>
            <person name="Zhang R.-G."/>
        </authorList>
    </citation>
    <scope>NUCLEOTIDE SEQUENCE</scope>
    <source>
        <strain evidence="2">WSP0</strain>
        <tissue evidence="2">Leaf</tissue>
    </source>
</reference>
<dbReference type="EMBL" id="JACTNZ010000001">
    <property type="protein sequence ID" value="KAG5564654.1"/>
    <property type="molecule type" value="Genomic_DNA"/>
</dbReference>
<dbReference type="Pfam" id="PF13365">
    <property type="entry name" value="Trypsin_2"/>
    <property type="match status" value="2"/>
</dbReference>
<dbReference type="SUPFAM" id="SSF50494">
    <property type="entry name" value="Trypsin-like serine proteases"/>
    <property type="match status" value="2"/>
</dbReference>
<dbReference type="Pfam" id="PF17820">
    <property type="entry name" value="PDZ_6"/>
    <property type="match status" value="1"/>
</dbReference>
<dbReference type="InterPro" id="IPR009003">
    <property type="entry name" value="Peptidase_S1_PA"/>
</dbReference>
<evidence type="ECO:0000313" key="2">
    <source>
        <dbReference type="EMBL" id="KAG5564654.1"/>
    </source>
</evidence>
<accession>A0AAV6LKW2</accession>
<comment type="caution">
    <text evidence="2">The sequence shown here is derived from an EMBL/GenBank/DDBJ whole genome shotgun (WGS) entry which is preliminary data.</text>
</comment>
<dbReference type="SUPFAM" id="SSF50156">
    <property type="entry name" value="PDZ domain-like"/>
    <property type="match status" value="1"/>
</dbReference>
<feature type="domain" description="PDZ" evidence="1">
    <location>
        <begin position="364"/>
        <end position="416"/>
    </location>
</feature>
<dbReference type="InterPro" id="IPR041489">
    <property type="entry name" value="PDZ_6"/>
</dbReference>